<dbReference type="OrthoDB" id="1931120at2"/>
<dbReference type="InterPro" id="IPR004358">
    <property type="entry name" value="Sig_transdc_His_kin-like_C"/>
</dbReference>
<keyword evidence="8" id="KW-1133">Transmembrane helix</keyword>
<name>A0A1H3ZP13_9BACT</name>
<keyword evidence="5 10" id="KW-0418">Kinase</keyword>
<accession>A0A1H3ZP13</accession>
<dbReference type="InterPro" id="IPR005467">
    <property type="entry name" value="His_kinase_dom"/>
</dbReference>
<dbReference type="Proteomes" id="UP000199041">
    <property type="component" value="Unassembled WGS sequence"/>
</dbReference>
<dbReference type="PANTHER" id="PTHR43065:SF46">
    <property type="entry name" value="C4-DICARBOXYLATE TRANSPORT SENSOR PROTEIN DCTB"/>
    <property type="match status" value="1"/>
</dbReference>
<dbReference type="EMBL" id="FNQY01000011">
    <property type="protein sequence ID" value="SEA25151.1"/>
    <property type="molecule type" value="Genomic_DNA"/>
</dbReference>
<keyword evidence="11" id="KW-1185">Reference proteome</keyword>
<dbReference type="InterPro" id="IPR036890">
    <property type="entry name" value="HATPase_C_sf"/>
</dbReference>
<evidence type="ECO:0000256" key="1">
    <source>
        <dbReference type="ARBA" id="ARBA00000085"/>
    </source>
</evidence>
<dbReference type="PANTHER" id="PTHR43065">
    <property type="entry name" value="SENSOR HISTIDINE KINASE"/>
    <property type="match status" value="1"/>
</dbReference>
<dbReference type="EC" id="2.7.13.3" evidence="2"/>
<evidence type="ECO:0000256" key="7">
    <source>
        <dbReference type="ARBA" id="ARBA00023012"/>
    </source>
</evidence>
<dbReference type="Gene3D" id="3.30.565.10">
    <property type="entry name" value="Histidine kinase-like ATPase, C-terminal domain"/>
    <property type="match status" value="1"/>
</dbReference>
<organism evidence="10 11">
    <name type="scientific">Arachidicoccus rhizosphaerae</name>
    <dbReference type="NCBI Taxonomy" id="551991"/>
    <lineage>
        <taxon>Bacteria</taxon>
        <taxon>Pseudomonadati</taxon>
        <taxon>Bacteroidota</taxon>
        <taxon>Chitinophagia</taxon>
        <taxon>Chitinophagales</taxon>
        <taxon>Chitinophagaceae</taxon>
        <taxon>Arachidicoccus</taxon>
    </lineage>
</organism>
<keyword evidence="3" id="KW-0808">Transferase</keyword>
<evidence type="ECO:0000256" key="8">
    <source>
        <dbReference type="SAM" id="Phobius"/>
    </source>
</evidence>
<dbReference type="PRINTS" id="PR00344">
    <property type="entry name" value="BCTRLSENSOR"/>
</dbReference>
<keyword evidence="8" id="KW-0812">Transmembrane</keyword>
<dbReference type="GO" id="GO:0000160">
    <property type="term" value="P:phosphorelay signal transduction system"/>
    <property type="evidence" value="ECO:0007669"/>
    <property type="project" value="UniProtKB-KW"/>
</dbReference>
<feature type="transmembrane region" description="Helical" evidence="8">
    <location>
        <begin position="30"/>
        <end position="49"/>
    </location>
</feature>
<evidence type="ECO:0000256" key="6">
    <source>
        <dbReference type="ARBA" id="ARBA00022840"/>
    </source>
</evidence>
<keyword evidence="6" id="KW-0067">ATP-binding</keyword>
<dbReference type="GO" id="GO:0005524">
    <property type="term" value="F:ATP binding"/>
    <property type="evidence" value="ECO:0007669"/>
    <property type="project" value="UniProtKB-KW"/>
</dbReference>
<dbReference type="STRING" id="551991.SAMN05192529_111138"/>
<keyword evidence="7" id="KW-0902">Two-component regulatory system</keyword>
<dbReference type="InterPro" id="IPR003594">
    <property type="entry name" value="HATPase_dom"/>
</dbReference>
<reference evidence="10 11" key="1">
    <citation type="submission" date="2016-10" db="EMBL/GenBank/DDBJ databases">
        <authorList>
            <person name="de Groot N.N."/>
        </authorList>
    </citation>
    <scope>NUCLEOTIDE SEQUENCE [LARGE SCALE GENOMIC DNA]</scope>
    <source>
        <strain evidence="10 11">Vu-144</strain>
    </source>
</reference>
<feature type="domain" description="Histidine kinase" evidence="9">
    <location>
        <begin position="228"/>
        <end position="446"/>
    </location>
</feature>
<evidence type="ECO:0000256" key="3">
    <source>
        <dbReference type="ARBA" id="ARBA00022679"/>
    </source>
</evidence>
<evidence type="ECO:0000256" key="5">
    <source>
        <dbReference type="ARBA" id="ARBA00022777"/>
    </source>
</evidence>
<evidence type="ECO:0000313" key="10">
    <source>
        <dbReference type="EMBL" id="SEA25151.1"/>
    </source>
</evidence>
<comment type="catalytic activity">
    <reaction evidence="1">
        <text>ATP + protein L-histidine = ADP + protein N-phospho-L-histidine.</text>
        <dbReference type="EC" id="2.7.13.3"/>
    </reaction>
</comment>
<dbReference type="SUPFAM" id="SSF55874">
    <property type="entry name" value="ATPase domain of HSP90 chaperone/DNA topoisomerase II/histidine kinase"/>
    <property type="match status" value="1"/>
</dbReference>
<evidence type="ECO:0000259" key="9">
    <source>
        <dbReference type="PROSITE" id="PS50109"/>
    </source>
</evidence>
<proteinExistence type="predicted"/>
<evidence type="ECO:0000313" key="11">
    <source>
        <dbReference type="Proteomes" id="UP000199041"/>
    </source>
</evidence>
<dbReference type="GO" id="GO:0004673">
    <property type="term" value="F:protein histidine kinase activity"/>
    <property type="evidence" value="ECO:0007669"/>
    <property type="project" value="UniProtKB-EC"/>
</dbReference>
<dbReference type="PROSITE" id="PS50109">
    <property type="entry name" value="HIS_KIN"/>
    <property type="match status" value="1"/>
</dbReference>
<keyword evidence="8" id="KW-0472">Membrane</keyword>
<dbReference type="Pfam" id="PF02518">
    <property type="entry name" value="HATPase_c"/>
    <property type="match status" value="1"/>
</dbReference>
<dbReference type="AlphaFoldDB" id="A0A1H3ZP13"/>
<protein>
    <recommendedName>
        <fullName evidence="2">histidine kinase</fullName>
        <ecNumber evidence="2">2.7.13.3</ecNumber>
    </recommendedName>
</protein>
<keyword evidence="4" id="KW-0547">Nucleotide-binding</keyword>
<gene>
    <name evidence="10" type="ORF">SAMN05192529_111138</name>
</gene>
<evidence type="ECO:0000256" key="4">
    <source>
        <dbReference type="ARBA" id="ARBA00022741"/>
    </source>
</evidence>
<evidence type="ECO:0000256" key="2">
    <source>
        <dbReference type="ARBA" id="ARBA00012438"/>
    </source>
</evidence>
<sequence length="446" mass="50702">MVKSSLRIIIQLLLISLSAGAVVWCYLKSLPLGMSIAVFLLVVLIYRMLSLFKDILNDFNDFVEALKYRDFSQHFSILRAPRHLRFFRRGFNDIVGGFKQLSQEKELQYQYLQNVLELVDTAILAFEPGTGDIYWINSQMKNLLSVPAIKNLKRLERLLPALNEAFYTISPGSQQIIKVDIVDRPHKLLLTTNNFVTGGKQMKLIALQNVEEALDVTETEAWNKLLRVLTHEIMNSIAPISSLANTLQDRLSLVDSRLPIHAVDLKDLQDGMQTIRSRSDGLMRFSTSYRNLNKIGQIHLSQFYIRDLFENLAALMQPGMTSKQIMLDVILKNPNLKIEADQQLLEQVLINLLLNAIDAVKESPEKKVMISGEKNQQGQIILKVKDSGKGMDEQIMERIFIPFFSTKKTGSGIGLSLCKQIMLLHRGNIQVKSVPDKGTTFRLQFP</sequence>
<dbReference type="SMART" id="SM00387">
    <property type="entry name" value="HATPase_c"/>
    <property type="match status" value="1"/>
</dbReference>